<keyword evidence="2" id="KW-1133">Transmembrane helix</keyword>
<feature type="compositionally biased region" description="Acidic residues" evidence="1">
    <location>
        <begin position="823"/>
        <end position="835"/>
    </location>
</feature>
<reference evidence="6" key="1">
    <citation type="submission" date="2025-05" db="UniProtKB">
        <authorList>
            <consortium name="RefSeq"/>
        </authorList>
    </citation>
    <scope>NUCLEOTIDE SEQUENCE [LARGE SCALE GENOMIC DNA]</scope>
</reference>
<feature type="transmembrane region" description="Helical" evidence="2">
    <location>
        <begin position="579"/>
        <end position="600"/>
    </location>
</feature>
<evidence type="ECO:0000256" key="2">
    <source>
        <dbReference type="SAM" id="Phobius"/>
    </source>
</evidence>
<dbReference type="RefSeq" id="XP_060052019.1">
    <property type="nucleotide sequence ID" value="XM_060196036.1"/>
</dbReference>
<feature type="transmembrane region" description="Helical" evidence="2">
    <location>
        <begin position="1125"/>
        <end position="1146"/>
    </location>
</feature>
<evidence type="ECO:0000259" key="4">
    <source>
        <dbReference type="Pfam" id="PF23188"/>
    </source>
</evidence>
<feature type="region of interest" description="Disordered" evidence="1">
    <location>
        <begin position="986"/>
        <end position="1011"/>
    </location>
</feature>
<dbReference type="InterPro" id="IPR031805">
    <property type="entry name" value="Piezo_TM25-28"/>
</dbReference>
<feature type="transmembrane region" description="Helical" evidence="2">
    <location>
        <begin position="489"/>
        <end position="508"/>
    </location>
</feature>
<dbReference type="InterPro" id="IPR027272">
    <property type="entry name" value="Piezo"/>
</dbReference>
<keyword evidence="2" id="KW-0472">Membrane</keyword>
<dbReference type="Proteomes" id="UP001652624">
    <property type="component" value="Chromosome 1"/>
</dbReference>
<evidence type="ECO:0000259" key="5">
    <source>
        <dbReference type="Pfam" id="PF24871"/>
    </source>
</evidence>
<gene>
    <name evidence="7" type="primary">LOC132539824</name>
</gene>
<organism evidence="6 7">
    <name type="scientific">Erinaceus europaeus</name>
    <name type="common">Western European hedgehog</name>
    <dbReference type="NCBI Taxonomy" id="9365"/>
    <lineage>
        <taxon>Eukaryota</taxon>
        <taxon>Metazoa</taxon>
        <taxon>Chordata</taxon>
        <taxon>Craniata</taxon>
        <taxon>Vertebrata</taxon>
        <taxon>Euteleostomi</taxon>
        <taxon>Mammalia</taxon>
        <taxon>Eutheria</taxon>
        <taxon>Laurasiatheria</taxon>
        <taxon>Eulipotyphla</taxon>
        <taxon>Erinaceidae</taxon>
        <taxon>Erinaceinae</taxon>
        <taxon>Erinaceus</taxon>
    </lineage>
</organism>
<dbReference type="GeneID" id="132539824"/>
<feature type="transmembrane region" description="Helical" evidence="2">
    <location>
        <begin position="405"/>
        <end position="421"/>
    </location>
</feature>
<feature type="region of interest" description="Disordered" evidence="1">
    <location>
        <begin position="823"/>
        <end position="915"/>
    </location>
</feature>
<reference evidence="7" key="2">
    <citation type="submission" date="2025-08" db="UniProtKB">
        <authorList>
            <consortium name="RefSeq"/>
        </authorList>
    </citation>
    <scope>IDENTIFICATION</scope>
</reference>
<feature type="domain" description="Piezo TM25-28" evidence="3">
    <location>
        <begin position="531"/>
        <end position="869"/>
    </location>
</feature>
<feature type="compositionally biased region" description="Basic and acidic residues" evidence="1">
    <location>
        <begin position="867"/>
        <end position="884"/>
    </location>
</feature>
<protein>
    <submittedName>
        <fullName evidence="7">Piezo-type mechanosensitive ion channel component 2-like</fullName>
    </submittedName>
</protein>
<dbReference type="Pfam" id="PF23188">
    <property type="entry name" value="THU_Piezo1"/>
    <property type="match status" value="1"/>
</dbReference>
<dbReference type="Pfam" id="PF24871">
    <property type="entry name" value="Piezo_TM1-24"/>
    <property type="match status" value="1"/>
</dbReference>
<feature type="domain" description="Piezo transmembrane helical unit" evidence="4">
    <location>
        <begin position="1109"/>
        <end position="1225"/>
    </location>
</feature>
<dbReference type="InterPro" id="IPR056768">
    <property type="entry name" value="THU_Piezo"/>
</dbReference>
<evidence type="ECO:0000313" key="7">
    <source>
        <dbReference type="RefSeq" id="XP_060052019.1"/>
    </source>
</evidence>
<evidence type="ECO:0000259" key="3">
    <source>
        <dbReference type="Pfam" id="PF15917"/>
    </source>
</evidence>
<keyword evidence="6" id="KW-1185">Reference proteome</keyword>
<dbReference type="InterPro" id="IPR056769">
    <property type="entry name" value="Piezo_TM1-24"/>
</dbReference>
<feature type="domain" description="Piezo TM1-24" evidence="5">
    <location>
        <begin position="56"/>
        <end position="98"/>
    </location>
</feature>
<evidence type="ECO:0000313" key="6">
    <source>
        <dbReference type="Proteomes" id="UP001652624"/>
    </source>
</evidence>
<feature type="compositionally biased region" description="Basic and acidic residues" evidence="1">
    <location>
        <begin position="905"/>
        <end position="915"/>
    </location>
</feature>
<dbReference type="PANTHER" id="PTHR47049">
    <property type="entry name" value="PIEZO-TYPE MECHANOSENSITIVE ION CHANNEL HOMOLOG"/>
    <property type="match status" value="1"/>
</dbReference>
<dbReference type="Pfam" id="PF15917">
    <property type="entry name" value="Piezo_TM25-28"/>
    <property type="match status" value="1"/>
</dbReference>
<sequence length="1241" mass="141880">MWRPVVLDLVSKCRKGTLLDAMNLSLFQEHRSQMFLLNSGFSLTTGAHPHQWGIKRKLRDVGLERFDTVELFAKILLPATFLLACILQLHYFNEDFLKTTSLSDSPSRWESMSDWLKAALCKLQNRPSGEKEAVQTIEDKKCSASEGEWSPKEDEKLRCTAPAEEETSDWSLVIDKLTVGFLKLLEMVHGTQVFLWRILEIHVVKLVVPVVIWFTLQEVSLMNSLFYIVWVGALPYSTLRPHASRFSTVWACVIVICKMMYQLKSVVPSAYSSNCTEVWQGNSTQLPAPPDEESIFSQQLVDPAEWLGALRKCDDKVLPCLKSQLCILALMTLEVTVSLHQRYYRLHHQLQEPLTSTISDSITRAQLDEGLLLALKYFLNYGFYKFGLELCFVAALNAIGQRMDFYSLIHGIWLIYLLYLRRRKAIAEVWPRYCGFLVGLAIFQYFLCLGLPPTFCTDYPWRTTSTEIHSNLIKWLYLPDFAKKPDANLLLFDFLLLLAASLQWQVFVDENKPSMRMQAGDNVEISRDLRPEDIAQISPVPNFIFCRSYLDMVKVAIFHYHFWFVLCLVFLAGTTRINVLGAGYLVAFGYFMVQGSCLLLKPVKFILRPWDCLIGYSVLVVAMKTFLSVGACVYLEVLLVSHCWLVHSFGLYCTVSGYQIDFPEDESCELPEKEAGILWDAICFAFLLIQRRIFLSYYHLYVVADLVASKAIAPRGAEMLELSSTKAWERSEEDEKKSRLVINKQMEKIKAKQKKIEAMQQASRNPVDLAVGTHGLPREETAGLAGTGDDTGMIENEEEKKWWQPWVKHPSMVLDGSYSLFETDSEEEEAAEGSDAETKDHRPKPKTAFQLAHDAWTNSSRSALRMRRQDEGGMERDMREEERTQRRHSGGGERLSTCEAEAEAGAEHLDEPESRTRRLLSVAQFSWVLGKVFLDDITEALGNLSKESGTVMAALRKERCVWWRAVSKGKKTTTDNILRYCHSPVQETPSAAAPDRKEEGQVGPPGSKDLPASQELIQGEIQLPDETEKVATTGYQCRSTGSSRLDPPMEEQKNSIMEGAVDTYIQGSYLPQEYLRMPRDLELEQSDNFYRRLPRLVRLAFALYQVALSKSELLCYFMIILNHTLSASILTMIFPVLSFLWAMLSIPRPSRRFWMAAIYYTEATVMIKYFSQFGFLPWTTKRYAGISREKPFSLPNIIGIEKKDGYVLCDLLQLLVLFFHRSTMKVWLCGSWLMSKILHHL</sequence>
<feature type="transmembrane region" description="Helical" evidence="2">
    <location>
        <begin position="612"/>
        <end position="637"/>
    </location>
</feature>
<evidence type="ECO:0000256" key="1">
    <source>
        <dbReference type="SAM" id="MobiDB-lite"/>
    </source>
</evidence>
<accession>A0ABM3XT72</accession>
<name>A0ABM3XT72_ERIEU</name>
<feature type="transmembrane region" description="Helical" evidence="2">
    <location>
        <begin position="433"/>
        <end position="452"/>
    </location>
</feature>
<dbReference type="PANTHER" id="PTHR47049:SF7">
    <property type="entry name" value="PIEZO-TYPE MECHANOSENSITIVE ION CHANNEL COMPONENT 2 ISOFORM X1"/>
    <property type="match status" value="1"/>
</dbReference>
<keyword evidence="2" id="KW-0812">Transmembrane</keyword>
<feature type="transmembrane region" description="Helical" evidence="2">
    <location>
        <begin position="555"/>
        <end position="573"/>
    </location>
</feature>
<proteinExistence type="predicted"/>